<dbReference type="OMA" id="KSINMAP"/>
<gene>
    <name evidence="1" type="ORF">CICLE_v100002001mg</name>
</gene>
<reference evidence="1 2" key="1">
    <citation type="submission" date="2013-10" db="EMBL/GenBank/DDBJ databases">
        <authorList>
            <consortium name="International Citrus Genome Consortium"/>
            <person name="Jenkins J."/>
            <person name="Schmutz J."/>
            <person name="Prochnik S."/>
            <person name="Rokhsar D."/>
            <person name="Gmitter F."/>
            <person name="Ollitrault P."/>
            <person name="Machado M."/>
            <person name="Talon M."/>
            <person name="Wincker P."/>
            <person name="Jaillon O."/>
            <person name="Morgante M."/>
        </authorList>
    </citation>
    <scope>NUCLEOTIDE SEQUENCE</scope>
    <source>
        <strain evidence="2">cv. Clemenules</strain>
    </source>
</reference>
<name>V4V0R1_CITCL</name>
<dbReference type="Gramene" id="ESR45339">
    <property type="protein sequence ID" value="ESR45339"/>
    <property type="gene ID" value="CICLE_v100002001mg"/>
</dbReference>
<dbReference type="STRING" id="85681.V4V0R1"/>
<evidence type="ECO:0000313" key="1">
    <source>
        <dbReference type="EMBL" id="ESR45339.1"/>
    </source>
</evidence>
<organism evidence="1 2">
    <name type="scientific">Citrus clementina</name>
    <name type="common">Clementine</name>
    <name type="synonym">Citrus deliciosa x Citrus sinensis</name>
    <dbReference type="NCBI Taxonomy" id="85681"/>
    <lineage>
        <taxon>Eukaryota</taxon>
        <taxon>Viridiplantae</taxon>
        <taxon>Streptophyta</taxon>
        <taxon>Embryophyta</taxon>
        <taxon>Tracheophyta</taxon>
        <taxon>Spermatophyta</taxon>
        <taxon>Magnoliopsida</taxon>
        <taxon>eudicotyledons</taxon>
        <taxon>Gunneridae</taxon>
        <taxon>Pentapetalae</taxon>
        <taxon>rosids</taxon>
        <taxon>malvids</taxon>
        <taxon>Sapindales</taxon>
        <taxon>Rutaceae</taxon>
        <taxon>Aurantioideae</taxon>
        <taxon>Citrus</taxon>
    </lineage>
</organism>
<feature type="non-terminal residue" evidence="1">
    <location>
        <position position="1"/>
    </location>
</feature>
<dbReference type="Proteomes" id="UP000030687">
    <property type="component" value="Unassembled WGS sequence"/>
</dbReference>
<dbReference type="eggNOG" id="KOG1066">
    <property type="taxonomic scope" value="Eukaryota"/>
</dbReference>
<dbReference type="KEGG" id="cic:CICLE_v100002001m"/>
<dbReference type="InterPro" id="IPR013780">
    <property type="entry name" value="Glyco_hydro_b"/>
</dbReference>
<evidence type="ECO:0000313" key="2">
    <source>
        <dbReference type="Proteomes" id="UP000030687"/>
    </source>
</evidence>
<sequence length="119" mass="12987">VALNSSQAAEGQLYVDDGKSFDFLEGAFIHRRFVFSNSHLKSINMAPAAGKSRFSSECIIERIILLGHGGSKSALIEPANQKAEIELGPLQLQGQHGRTVLTVRNPGVRISDDWTIKIL</sequence>
<keyword evidence="2" id="KW-1185">Reference proteome</keyword>
<proteinExistence type="predicted"/>
<dbReference type="InParanoid" id="V4V0R1"/>
<protein>
    <submittedName>
        <fullName evidence="1">Uncharacterized protein</fullName>
    </submittedName>
</protein>
<dbReference type="EMBL" id="KI536799">
    <property type="protein sequence ID" value="ESR45339.1"/>
    <property type="molecule type" value="Genomic_DNA"/>
</dbReference>
<dbReference type="AlphaFoldDB" id="V4V0R1"/>
<accession>V4V0R1</accession>
<dbReference type="Gene3D" id="2.60.40.1180">
    <property type="entry name" value="Golgi alpha-mannosidase II"/>
    <property type="match status" value="1"/>
</dbReference>